<dbReference type="PROSITE" id="PS51257">
    <property type="entry name" value="PROKAR_LIPOPROTEIN"/>
    <property type="match status" value="1"/>
</dbReference>
<reference evidence="2 3" key="1">
    <citation type="submission" date="2021-02" db="EMBL/GenBank/DDBJ databases">
        <title>De Novo genome assembly of isolated myxobacteria.</title>
        <authorList>
            <person name="Stevens D.C."/>
        </authorList>
    </citation>
    <scope>NUCLEOTIDE SEQUENCE [LARGE SCALE GENOMIC DNA]</scope>
    <source>
        <strain evidence="2 3">SCHIC003</strain>
    </source>
</reference>
<keyword evidence="3" id="KW-1185">Reference proteome</keyword>
<dbReference type="EMBL" id="CP071091">
    <property type="protein sequence ID" value="QSQ16557.1"/>
    <property type="molecule type" value="Genomic_DNA"/>
</dbReference>
<organism evidence="2 3">
    <name type="scientific">Myxococcus landrumensis</name>
    <dbReference type="NCBI Taxonomy" id="2813577"/>
    <lineage>
        <taxon>Bacteria</taxon>
        <taxon>Pseudomonadati</taxon>
        <taxon>Myxococcota</taxon>
        <taxon>Myxococcia</taxon>
        <taxon>Myxococcales</taxon>
        <taxon>Cystobacterineae</taxon>
        <taxon>Myxococcaceae</taxon>
        <taxon>Myxococcus</taxon>
    </lineage>
</organism>
<dbReference type="InterPro" id="IPR055904">
    <property type="entry name" value="DUF7481"/>
</dbReference>
<dbReference type="Proteomes" id="UP000663090">
    <property type="component" value="Chromosome"/>
</dbReference>
<evidence type="ECO:0000313" key="2">
    <source>
        <dbReference type="EMBL" id="QSQ16557.1"/>
    </source>
</evidence>
<sequence>MRSRYTGLLLAVTVVLGCPSSDDGGEGPGGGNPEEFYKGGSRLKAQVTKTAEGVRWPSEGYQWFDSTLNQICLWQETGTDGAFSCVPRDMDTLPNGEAGFFVDASCTEKLLSRSAPLPSGSHFVRKQGACGEPSRFYSVGEPFTNTTAYYKSGASCRSFSVPSNDKMYRVGAEVAAGTFARGTLRIGVSDARLSLQFIEGEDGSGQFVRLMDTARNTACGARWASDGKSRCLPLGPTTALGQLPFTAANESCTETAFASTCVTAPRFAVNYSQGPCGPGAKVHEVGEQLAQAYSSAGSGVCQPLTRAPVDTFYFRAGAEVPPSNFVEAKEIDIKTHGRLKVRGVALGDSVKVPLMLHDTELNTPCDFMEDMNRKLRCFPSSSTFTSNDLFADAACTTPLAIDDNPTCAAAPPSRYIIQSTFTGDGPPRYRAYHAGAKHDGPVFVRPMGGGTPAGCRSAQRIPEATYYKLGAEIAATSLVEGTPGRD</sequence>
<dbReference type="RefSeq" id="WP_206718208.1">
    <property type="nucleotide sequence ID" value="NZ_CP071091.1"/>
</dbReference>
<accession>A0ABX7NCN6</accession>
<dbReference type="Pfam" id="PF24297">
    <property type="entry name" value="DUF7481"/>
    <property type="match status" value="1"/>
</dbReference>
<evidence type="ECO:0000259" key="1">
    <source>
        <dbReference type="Pfam" id="PF24297"/>
    </source>
</evidence>
<protein>
    <recommendedName>
        <fullName evidence="1">DUF7481 domain-containing protein</fullName>
    </recommendedName>
</protein>
<feature type="domain" description="DUF7481" evidence="1">
    <location>
        <begin position="39"/>
        <end position="420"/>
    </location>
</feature>
<gene>
    <name evidence="2" type="ORF">JY572_11145</name>
</gene>
<evidence type="ECO:0000313" key="3">
    <source>
        <dbReference type="Proteomes" id="UP000663090"/>
    </source>
</evidence>
<name>A0ABX7NCN6_9BACT</name>
<proteinExistence type="predicted"/>